<dbReference type="Proteomes" id="UP001238973">
    <property type="component" value="Unassembled WGS sequence"/>
</dbReference>
<feature type="domain" description="Glycosyltransferase subfamily 4-like N-terminal" evidence="3">
    <location>
        <begin position="47"/>
        <end position="157"/>
    </location>
</feature>
<keyword evidence="4" id="KW-0808">Transferase</keyword>
<organism evidence="4 5">
    <name type="scientific">Peribacillus frigoritolerans</name>
    <dbReference type="NCBI Taxonomy" id="450367"/>
    <lineage>
        <taxon>Bacteria</taxon>
        <taxon>Bacillati</taxon>
        <taxon>Bacillota</taxon>
        <taxon>Bacilli</taxon>
        <taxon>Bacillales</taxon>
        <taxon>Bacillaceae</taxon>
        <taxon>Peribacillus</taxon>
    </lineage>
</organism>
<sequence>MKTIAYFVSENIKTHQRFIYNQIVKITNYRTIVIGPFDNADRTEFPFENYYNINKIKDLKKFFEEQDIIAIHAHHGSHGQEILPVCEKYNIPLIVSIRGRDGSDRPEIFEKNAKRYSALNKHGAHYYPVCQYLAEGLRRLGIPAKNMHVLYGGIELDLFPYSNRTLPTIGEIRVLSVGRLVDKKGFVTLIKAFKRIYTQYPNARLHIIGAGEDEKRIKSTIAEYNLKDVVILRGAMDSKQVSDELKKAHIFCLASQTAKNGDIEGIPNALKEAMASGLPVVSTRHAGIPELIEHQGTGYLAPEKNEMELAKGIQFFIENPDIWNDYTERARKVIEEKFDVNKQIIEQQRLYSLINTVKTETATKTKTKAEMEKKTNTETETKKKTKAEMEKKTNTQTETKKKTKAEMEKKTNTQTETKKKTKAEPEKKTNTQTETKKKTKAETETKKKTKAEMEKKTNTQTETKKKTKAESEKKKEMKKKSKTKTKKSEKKK</sequence>
<feature type="compositionally biased region" description="Basic residues" evidence="1">
    <location>
        <begin position="476"/>
        <end position="492"/>
    </location>
</feature>
<dbReference type="PANTHER" id="PTHR12526">
    <property type="entry name" value="GLYCOSYLTRANSFERASE"/>
    <property type="match status" value="1"/>
</dbReference>
<evidence type="ECO:0000259" key="2">
    <source>
        <dbReference type="Pfam" id="PF00534"/>
    </source>
</evidence>
<dbReference type="EC" id="2.4.-.-" evidence="4"/>
<comment type="caution">
    <text evidence="4">The sequence shown here is derived from an EMBL/GenBank/DDBJ whole genome shotgun (WGS) entry which is preliminary data.</text>
</comment>
<dbReference type="SUPFAM" id="SSF53756">
    <property type="entry name" value="UDP-Glycosyltransferase/glycogen phosphorylase"/>
    <property type="match status" value="1"/>
</dbReference>
<accession>A0AAJ1VEF3</accession>
<dbReference type="GO" id="GO:0016757">
    <property type="term" value="F:glycosyltransferase activity"/>
    <property type="evidence" value="ECO:0007669"/>
    <property type="project" value="UniProtKB-KW"/>
</dbReference>
<dbReference type="Pfam" id="PF13439">
    <property type="entry name" value="Glyco_transf_4"/>
    <property type="match status" value="1"/>
</dbReference>
<proteinExistence type="predicted"/>
<dbReference type="EMBL" id="JAUCFI010000003">
    <property type="protein sequence ID" value="MDM5284518.1"/>
    <property type="molecule type" value="Genomic_DNA"/>
</dbReference>
<protein>
    <submittedName>
        <fullName evidence="4">Glycosyltransferase</fullName>
        <ecNumber evidence="4">2.4.-.-</ecNumber>
    </submittedName>
</protein>
<evidence type="ECO:0000313" key="4">
    <source>
        <dbReference type="EMBL" id="MDM5284518.1"/>
    </source>
</evidence>
<reference evidence="4" key="1">
    <citation type="submission" date="2023-06" db="EMBL/GenBank/DDBJ databases">
        <title>Comparative genomics of Bacillaceae isolates and their secondary metabolite potential.</title>
        <authorList>
            <person name="Song L."/>
            <person name="Nielsen L.J."/>
            <person name="Mohite O."/>
            <person name="Xu X."/>
            <person name="Weber T."/>
            <person name="Kovacs A.T."/>
        </authorList>
    </citation>
    <scope>NUCLEOTIDE SEQUENCE</scope>
    <source>
        <strain evidence="4">G1S1</strain>
    </source>
</reference>
<gene>
    <name evidence="4" type="ORF">QUF85_14575</name>
</gene>
<dbReference type="InterPro" id="IPR028098">
    <property type="entry name" value="Glyco_trans_4-like_N"/>
</dbReference>
<keyword evidence="4" id="KW-0328">Glycosyltransferase</keyword>
<feature type="domain" description="Glycosyl transferase family 1" evidence="2">
    <location>
        <begin position="171"/>
        <end position="332"/>
    </location>
</feature>
<dbReference type="Gene3D" id="3.40.50.2000">
    <property type="entry name" value="Glycogen Phosphorylase B"/>
    <property type="match status" value="2"/>
</dbReference>
<dbReference type="InterPro" id="IPR001296">
    <property type="entry name" value="Glyco_trans_1"/>
</dbReference>
<evidence type="ECO:0000256" key="1">
    <source>
        <dbReference type="SAM" id="MobiDB-lite"/>
    </source>
</evidence>
<evidence type="ECO:0000313" key="5">
    <source>
        <dbReference type="Proteomes" id="UP001238973"/>
    </source>
</evidence>
<dbReference type="PANTHER" id="PTHR12526:SF630">
    <property type="entry name" value="GLYCOSYLTRANSFERASE"/>
    <property type="match status" value="1"/>
</dbReference>
<feature type="region of interest" description="Disordered" evidence="1">
    <location>
        <begin position="365"/>
        <end position="492"/>
    </location>
</feature>
<name>A0AAJ1VEF3_9BACI</name>
<feature type="compositionally biased region" description="Basic and acidic residues" evidence="1">
    <location>
        <begin position="365"/>
        <end position="475"/>
    </location>
</feature>
<dbReference type="AlphaFoldDB" id="A0AAJ1VEF3"/>
<evidence type="ECO:0000259" key="3">
    <source>
        <dbReference type="Pfam" id="PF13439"/>
    </source>
</evidence>
<dbReference type="RefSeq" id="WP_289350017.1">
    <property type="nucleotide sequence ID" value="NZ_JAUCFI010000003.1"/>
</dbReference>
<dbReference type="Pfam" id="PF00534">
    <property type="entry name" value="Glycos_transf_1"/>
    <property type="match status" value="1"/>
</dbReference>